<feature type="region of interest" description="Disordered" evidence="1">
    <location>
        <begin position="43"/>
        <end position="139"/>
    </location>
</feature>
<feature type="region of interest" description="Disordered" evidence="1">
    <location>
        <begin position="205"/>
        <end position="249"/>
    </location>
</feature>
<evidence type="ECO:0000256" key="1">
    <source>
        <dbReference type="SAM" id="MobiDB-lite"/>
    </source>
</evidence>
<feature type="region of interest" description="Disordered" evidence="1">
    <location>
        <begin position="430"/>
        <end position="482"/>
    </location>
</feature>
<comment type="caution">
    <text evidence="3">The sequence shown here is derived from an EMBL/GenBank/DDBJ whole genome shotgun (WGS) entry which is preliminary data.</text>
</comment>
<feature type="compositionally biased region" description="Basic and acidic residues" evidence="1">
    <location>
        <begin position="101"/>
        <end position="110"/>
    </location>
</feature>
<dbReference type="Proteomes" id="UP000664203">
    <property type="component" value="Unassembled WGS sequence"/>
</dbReference>
<dbReference type="CDD" id="cd14273">
    <property type="entry name" value="UBA_TAP-C_like"/>
    <property type="match status" value="1"/>
</dbReference>
<dbReference type="SMART" id="SM00594">
    <property type="entry name" value="UAS"/>
    <property type="match status" value="1"/>
</dbReference>
<dbReference type="InterPro" id="IPR036249">
    <property type="entry name" value="Thioredoxin-like_sf"/>
</dbReference>
<dbReference type="PANTHER" id="PTHR23322">
    <property type="entry name" value="FAS-ASSOCIATED PROTEIN"/>
    <property type="match status" value="1"/>
</dbReference>
<dbReference type="Pfam" id="PF13899">
    <property type="entry name" value="Thioredoxin_7"/>
    <property type="match status" value="1"/>
</dbReference>
<protein>
    <submittedName>
        <fullName evidence="3">UBX domain-containing protein 7</fullName>
    </submittedName>
</protein>
<dbReference type="InterPro" id="IPR001012">
    <property type="entry name" value="UBX_dom"/>
</dbReference>
<feature type="compositionally biased region" description="Basic and acidic residues" evidence="1">
    <location>
        <begin position="234"/>
        <end position="243"/>
    </location>
</feature>
<dbReference type="GO" id="GO:0043130">
    <property type="term" value="F:ubiquitin binding"/>
    <property type="evidence" value="ECO:0007669"/>
    <property type="project" value="TreeGrafter"/>
</dbReference>
<evidence type="ECO:0000313" key="3">
    <source>
        <dbReference type="EMBL" id="CAF9933358.1"/>
    </source>
</evidence>
<dbReference type="AlphaFoldDB" id="A0A8H3G577"/>
<feature type="compositionally biased region" description="Polar residues" evidence="1">
    <location>
        <begin position="118"/>
        <end position="131"/>
    </location>
</feature>
<dbReference type="GO" id="GO:0043161">
    <property type="term" value="P:proteasome-mediated ubiquitin-dependent protein catabolic process"/>
    <property type="evidence" value="ECO:0007669"/>
    <property type="project" value="TreeGrafter"/>
</dbReference>
<dbReference type="PANTHER" id="PTHR23322:SF6">
    <property type="entry name" value="UBX DOMAIN-CONTAINING PROTEIN 7"/>
    <property type="match status" value="1"/>
</dbReference>
<dbReference type="PROSITE" id="PS50033">
    <property type="entry name" value="UBX"/>
    <property type="match status" value="1"/>
</dbReference>
<evidence type="ECO:0000313" key="4">
    <source>
        <dbReference type="Proteomes" id="UP000664203"/>
    </source>
</evidence>
<dbReference type="EMBL" id="CAJPDR010000353">
    <property type="protein sequence ID" value="CAF9933358.1"/>
    <property type="molecule type" value="Genomic_DNA"/>
</dbReference>
<dbReference type="InterPro" id="IPR029071">
    <property type="entry name" value="Ubiquitin-like_domsf"/>
</dbReference>
<name>A0A8H3G577_9LECA</name>
<reference evidence="3" key="1">
    <citation type="submission" date="2021-03" db="EMBL/GenBank/DDBJ databases">
        <authorList>
            <person name="Tagirdzhanova G."/>
        </authorList>
    </citation>
    <scope>NUCLEOTIDE SEQUENCE</scope>
</reference>
<evidence type="ECO:0000259" key="2">
    <source>
        <dbReference type="PROSITE" id="PS50033"/>
    </source>
</evidence>
<dbReference type="SUPFAM" id="SSF46934">
    <property type="entry name" value="UBA-like"/>
    <property type="match status" value="1"/>
</dbReference>
<feature type="domain" description="UBX" evidence="2">
    <location>
        <begin position="503"/>
        <end position="579"/>
    </location>
</feature>
<keyword evidence="4" id="KW-1185">Reference proteome</keyword>
<dbReference type="InterPro" id="IPR009060">
    <property type="entry name" value="UBA-like_sf"/>
</dbReference>
<dbReference type="InterPro" id="IPR006577">
    <property type="entry name" value="UAS"/>
</dbReference>
<dbReference type="SUPFAM" id="SSF54236">
    <property type="entry name" value="Ubiquitin-like"/>
    <property type="match status" value="1"/>
</dbReference>
<dbReference type="CDD" id="cd01767">
    <property type="entry name" value="UBX"/>
    <property type="match status" value="1"/>
</dbReference>
<dbReference type="Gene3D" id="3.10.20.90">
    <property type="entry name" value="Phosphatidylinositol 3-kinase Catalytic Subunit, Chain A, domain 1"/>
    <property type="match status" value="1"/>
</dbReference>
<accession>A0A8H3G577</accession>
<dbReference type="CDD" id="cd02958">
    <property type="entry name" value="UAS"/>
    <property type="match status" value="1"/>
</dbReference>
<dbReference type="Pfam" id="PF14555">
    <property type="entry name" value="UBA_4"/>
    <property type="match status" value="1"/>
</dbReference>
<sequence>MDEDTIGQFASITGSSPALAAQYLRLADNNTEQAIELFYANEGADLELSSPPPQSSHPPPVPAPSTRPTGHRRGYQDEEGVVHLDSDQDDPDNSDEDDDVDVTRQIRREPSTAGRAISTLQTSSRTTQPVGQASRAVDDDEAMARRLQEEFYGAAGMSGGGGAEMVDEHGYRAPIGRTTETLVGPGSFDPTDEDELNAAVTDQMAARRQPPRHRDRHGIFNQATGPSIWNNADSRPDAHRDQLARATAGASEASSKFNLLAEMYRPPFELMSRLPWDQARQQGRDGEKWILVNIQDPSIFDCQVLNRDIWKNPEIMDTVKENFIFMQYSKDDPKGSQYVQYYFQNKDSQEAYPHIAIVDPRTGEQVKVWSGQPTPRAMDFLMQLHEFLDRYSLEASAKNPVARRKPEAKKETQVDRMTEEQMMEMALQASLAGAEGRRDSDPDDLTRSVGNVGSVVEGKGKEPEDSDLMDVSEPSRMNRSSVAAASPFTAISSSNPHNEPPSDAASITRIQFRHPTGRVVRRFALIDTVLRIFEWLKASPLEGKEGVEFELIFMQKNLADMLDDTIEQAGLKNGTVMIEFIEG</sequence>
<proteinExistence type="predicted"/>
<feature type="compositionally biased region" description="Acidic residues" evidence="1">
    <location>
        <begin position="87"/>
        <end position="100"/>
    </location>
</feature>
<feature type="compositionally biased region" description="Basic and acidic residues" evidence="1">
    <location>
        <begin position="74"/>
        <end position="86"/>
    </location>
</feature>
<gene>
    <name evidence="3" type="primary">UBXN7</name>
    <name evidence="3" type="ORF">ALECFALPRED_005571</name>
</gene>
<dbReference type="OrthoDB" id="270602at2759"/>
<dbReference type="InterPro" id="IPR050730">
    <property type="entry name" value="UBX_domain-protein"/>
</dbReference>
<organism evidence="3 4">
    <name type="scientific">Alectoria fallacina</name>
    <dbReference type="NCBI Taxonomy" id="1903189"/>
    <lineage>
        <taxon>Eukaryota</taxon>
        <taxon>Fungi</taxon>
        <taxon>Dikarya</taxon>
        <taxon>Ascomycota</taxon>
        <taxon>Pezizomycotina</taxon>
        <taxon>Lecanoromycetes</taxon>
        <taxon>OSLEUM clade</taxon>
        <taxon>Lecanoromycetidae</taxon>
        <taxon>Lecanorales</taxon>
        <taxon>Lecanorineae</taxon>
        <taxon>Parmeliaceae</taxon>
        <taxon>Alectoria</taxon>
    </lineage>
</organism>
<dbReference type="GO" id="GO:0005634">
    <property type="term" value="C:nucleus"/>
    <property type="evidence" value="ECO:0007669"/>
    <property type="project" value="TreeGrafter"/>
</dbReference>
<dbReference type="Gene3D" id="3.40.30.10">
    <property type="entry name" value="Glutaredoxin"/>
    <property type="match status" value="1"/>
</dbReference>
<feature type="compositionally biased region" description="Polar residues" evidence="1">
    <location>
        <begin position="221"/>
        <end position="233"/>
    </location>
</feature>
<dbReference type="Gene3D" id="1.10.8.10">
    <property type="entry name" value="DNA helicase RuvA subunit, C-terminal domain"/>
    <property type="match status" value="1"/>
</dbReference>
<dbReference type="SUPFAM" id="SSF52833">
    <property type="entry name" value="Thioredoxin-like"/>
    <property type="match status" value="1"/>
</dbReference>
<feature type="compositionally biased region" description="Pro residues" evidence="1">
    <location>
        <begin position="50"/>
        <end position="65"/>
    </location>
</feature>
<feature type="compositionally biased region" description="Basic and acidic residues" evidence="1">
    <location>
        <begin position="435"/>
        <end position="446"/>
    </location>
</feature>